<reference evidence="1 2" key="1">
    <citation type="submission" date="2018-03" db="EMBL/GenBank/DDBJ databases">
        <title>Candida pseudohaemulonii genome assembly and annotation.</title>
        <authorList>
            <person name="Munoz J.F."/>
            <person name="Gade L.G."/>
            <person name="Chow N.A."/>
            <person name="Litvintseva A.P."/>
            <person name="Loparev V.N."/>
            <person name="Cuomo C.A."/>
        </authorList>
    </citation>
    <scope>NUCLEOTIDE SEQUENCE [LARGE SCALE GENOMIC DNA]</scope>
    <source>
        <strain evidence="1 2">B12108</strain>
    </source>
</reference>
<organism evidence="1 2">
    <name type="scientific">Candidozyma pseudohaemuli</name>
    <dbReference type="NCBI Taxonomy" id="418784"/>
    <lineage>
        <taxon>Eukaryota</taxon>
        <taxon>Fungi</taxon>
        <taxon>Dikarya</taxon>
        <taxon>Ascomycota</taxon>
        <taxon>Saccharomycotina</taxon>
        <taxon>Pichiomycetes</taxon>
        <taxon>Metschnikowiaceae</taxon>
        <taxon>Candidozyma</taxon>
    </lineage>
</organism>
<gene>
    <name evidence="1" type="ORF">C7M61_000311</name>
</gene>
<accession>A0A2P7YXG2</accession>
<sequence>MNTLSNRTSFVLPEEIVQDALIAQDFLHLNEKEPYINTSPHSSYLQISRCVLEFNESMLNLNDSLLDPYFDSLAKSSDSCSSQSTIDVIEEITSYEATPRLQVMQKPLPEETEFKWDLPEDVASYEARLKQQNSWKSSQKRLWRNIWWKFTSKVERYFVC</sequence>
<evidence type="ECO:0000313" key="1">
    <source>
        <dbReference type="EMBL" id="PSK40663.1"/>
    </source>
</evidence>
<comment type="caution">
    <text evidence="1">The sequence shown here is derived from an EMBL/GenBank/DDBJ whole genome shotgun (WGS) entry which is preliminary data.</text>
</comment>
<keyword evidence="2" id="KW-1185">Reference proteome</keyword>
<dbReference type="EMBL" id="PYFQ01000001">
    <property type="protein sequence ID" value="PSK40663.1"/>
    <property type="molecule type" value="Genomic_DNA"/>
</dbReference>
<dbReference type="VEuPathDB" id="FungiDB:C7M61_000311"/>
<proteinExistence type="predicted"/>
<protein>
    <submittedName>
        <fullName evidence="1">Uncharacterized protein</fullName>
    </submittedName>
</protein>
<dbReference type="AlphaFoldDB" id="A0A2P7YXG2"/>
<evidence type="ECO:0000313" key="2">
    <source>
        <dbReference type="Proteomes" id="UP000241107"/>
    </source>
</evidence>
<dbReference type="GeneID" id="36563704"/>
<dbReference type="RefSeq" id="XP_024715362.1">
    <property type="nucleotide sequence ID" value="XM_024855763.1"/>
</dbReference>
<name>A0A2P7YXG2_9ASCO</name>
<dbReference type="Proteomes" id="UP000241107">
    <property type="component" value="Unassembled WGS sequence"/>
</dbReference>